<organism evidence="2 3">
    <name type="scientific">Sporothrix epigloea</name>
    <dbReference type="NCBI Taxonomy" id="1892477"/>
    <lineage>
        <taxon>Eukaryota</taxon>
        <taxon>Fungi</taxon>
        <taxon>Dikarya</taxon>
        <taxon>Ascomycota</taxon>
        <taxon>Pezizomycotina</taxon>
        <taxon>Sordariomycetes</taxon>
        <taxon>Sordariomycetidae</taxon>
        <taxon>Ophiostomatales</taxon>
        <taxon>Ophiostomataceae</taxon>
        <taxon>Sporothrix</taxon>
    </lineage>
</organism>
<evidence type="ECO:0000313" key="3">
    <source>
        <dbReference type="Proteomes" id="UP001642501"/>
    </source>
</evidence>
<reference evidence="2 3" key="1">
    <citation type="submission" date="2024-01" db="EMBL/GenBank/DDBJ databases">
        <authorList>
            <person name="Allen C."/>
            <person name="Tagirdzhanova G."/>
        </authorList>
    </citation>
    <scope>NUCLEOTIDE SEQUENCE [LARGE SCALE GENOMIC DNA]</scope>
    <source>
        <strain evidence="2 3">CBS 573.63</strain>
    </source>
</reference>
<evidence type="ECO:0000256" key="1">
    <source>
        <dbReference type="SAM" id="MobiDB-lite"/>
    </source>
</evidence>
<proteinExistence type="predicted"/>
<dbReference type="PANTHER" id="PTHR42048:SF1">
    <property type="entry name" value="ARS-BINDING PROTEIN 2"/>
    <property type="match status" value="1"/>
</dbReference>
<sequence>MTIAEGLRSSMNDQGTVSSAILPDRTINAANIEGAYVSFILACNPAVSPSTDTAALREAFRTPPRSDGKSFSIFVLYQLICQLENREIKTWAELALKLGVEPPDQDKGQSSQKIQQYAVRLKRWMHSMHVDAFFDYLMDRPHPYWTQIPTVLYPLSEHLRDGVAAKDDMALRALVPEIKPRRGRRRPDDDEQDVYSGRSSPQRQRLDDHVDDLSIPDSAAGRWSAHSDGSSDTGFSHHHHHARFDMPGVVQSHVQTSPPVWSAGDNAMSPPLSAYQHSVIPPSTQITYRADETQSVTMPVLDQSSRKPGRRHGAKVVSSAWRSSGTGGSGKTRGRPPINRNGNHHTIPPTSTQDAAFSHLSASSPTAPINTANFSRGTNEQSTITASSGHGVVMISENLGPPTTLIQPHGLHPHDSSWQAPTQQMAEVLSQKYDPEALEHPVSFSFAQNSSGHHNQTPSLVDSQSPNGGINFDSGTTRATSAALELAPTDAANIQFEANYQHGDGENASEAVPKPQPVYSVQFGAGAPGDRTNIDEIEAFFMTEIIAATWLDENDQRIAPGSVEEASVLVDVVIEDLVKGASCKEAFLINLAALAGGKILMSDTETRIKRLERTSDYTKYDFSWELRFGDVCGQFSITEVVEHARWKKMTTDVKASVARAVGLKTEAEERAQQPIADLFSGITATKDGGRIRLPMHSSYEIAWPSVVPKVNPGLQRYASDGSADLNFGTPAGSQHSAVDQNIRNSITGSGTTPSGSTANAPDDVAELAAIWEKKYRHLLHLLYKRDRQLDRTRYAVLQGIRKTYEHDDTRDLG</sequence>
<feature type="region of interest" description="Disordered" evidence="1">
    <location>
        <begin position="302"/>
        <end position="420"/>
    </location>
</feature>
<accession>A0ABP0DYC4</accession>
<feature type="region of interest" description="Disordered" evidence="1">
    <location>
        <begin position="175"/>
        <end position="240"/>
    </location>
</feature>
<comment type="caution">
    <text evidence="2">The sequence shown here is derived from an EMBL/GenBank/DDBJ whole genome shotgun (WGS) entry which is preliminary data.</text>
</comment>
<dbReference type="InterPro" id="IPR018562">
    <property type="entry name" value="ARS-binding_2"/>
</dbReference>
<gene>
    <name evidence="2" type="ORF">SEPCBS57363_005587</name>
</gene>
<dbReference type="EMBL" id="CAWUOM010000129">
    <property type="protein sequence ID" value="CAK7273305.1"/>
    <property type="molecule type" value="Genomic_DNA"/>
</dbReference>
<keyword evidence="3" id="KW-1185">Reference proteome</keyword>
<feature type="compositionally biased region" description="Polar residues" evidence="1">
    <location>
        <begin position="348"/>
        <end position="388"/>
    </location>
</feature>
<dbReference type="PANTHER" id="PTHR42048">
    <property type="entry name" value="ARS-BINDING PROTEIN 2"/>
    <property type="match status" value="1"/>
</dbReference>
<dbReference type="Proteomes" id="UP001642501">
    <property type="component" value="Unassembled WGS sequence"/>
</dbReference>
<name>A0ABP0DYC4_9PEZI</name>
<evidence type="ECO:0008006" key="4">
    <source>
        <dbReference type="Google" id="ProtNLM"/>
    </source>
</evidence>
<feature type="region of interest" description="Disordered" evidence="1">
    <location>
        <begin position="446"/>
        <end position="475"/>
    </location>
</feature>
<evidence type="ECO:0000313" key="2">
    <source>
        <dbReference type="EMBL" id="CAK7273305.1"/>
    </source>
</evidence>
<dbReference type="Pfam" id="PF09441">
    <property type="entry name" value="Abp2"/>
    <property type="match status" value="1"/>
</dbReference>
<protein>
    <recommendedName>
        <fullName evidence="4">Ars-binding protein</fullName>
    </recommendedName>
</protein>